<dbReference type="Gene3D" id="3.60.10.10">
    <property type="entry name" value="Endonuclease/exonuclease/phosphatase"/>
    <property type="match status" value="1"/>
</dbReference>
<reference evidence="14" key="2">
    <citation type="submission" date="2025-08" db="UniProtKB">
        <authorList>
            <consortium name="Ensembl"/>
        </authorList>
    </citation>
    <scope>IDENTIFICATION</scope>
</reference>
<proteinExistence type="inferred from homology"/>
<dbReference type="GO" id="GO:0008081">
    <property type="term" value="F:phosphoric diester hydrolase activity"/>
    <property type="evidence" value="ECO:0000318"/>
    <property type="project" value="GO_Central"/>
</dbReference>
<protein>
    <recommendedName>
        <fullName evidence="3">exodeoxyribonuclease III</fullName>
        <ecNumber evidence="3">3.1.11.2</ecNumber>
    </recommendedName>
</protein>
<dbReference type="GO" id="GO:0006284">
    <property type="term" value="P:base-excision repair"/>
    <property type="evidence" value="ECO:0000318"/>
    <property type="project" value="GO_Central"/>
</dbReference>
<feature type="active site" description="Proton donor/acceptor" evidence="9">
    <location>
        <position position="203"/>
    </location>
</feature>
<evidence type="ECO:0000256" key="9">
    <source>
        <dbReference type="PIRSR" id="PIRSR604808-1"/>
    </source>
</evidence>
<evidence type="ECO:0000256" key="6">
    <source>
        <dbReference type="ARBA" id="ARBA00022801"/>
    </source>
</evidence>
<evidence type="ECO:0000256" key="2">
    <source>
        <dbReference type="ARBA" id="ARBA00007092"/>
    </source>
</evidence>
<feature type="active site" description="Proton acceptor" evidence="9">
    <location>
        <position position="295"/>
    </location>
</feature>
<evidence type="ECO:0000256" key="11">
    <source>
        <dbReference type="PIRSR" id="PIRSR604808-3"/>
    </source>
</evidence>
<evidence type="ECO:0000256" key="4">
    <source>
        <dbReference type="ARBA" id="ARBA00022723"/>
    </source>
</evidence>
<evidence type="ECO:0000256" key="12">
    <source>
        <dbReference type="SAM" id="MobiDB-lite"/>
    </source>
</evidence>
<evidence type="ECO:0000256" key="8">
    <source>
        <dbReference type="ARBA" id="ARBA00023204"/>
    </source>
</evidence>
<dbReference type="GO" id="GO:0046872">
    <property type="term" value="F:metal ion binding"/>
    <property type="evidence" value="ECO:0007669"/>
    <property type="project" value="UniProtKB-KW"/>
</dbReference>
<feature type="binding site" evidence="10">
    <location>
        <position position="205"/>
    </location>
    <ligand>
        <name>Mg(2+)</name>
        <dbReference type="ChEBI" id="CHEBI:18420"/>
        <label>1</label>
    </ligand>
</feature>
<keyword evidence="7 10" id="KW-0460">Magnesium</keyword>
<feature type="site" description="Transition state stabilizer" evidence="11">
    <location>
        <position position="205"/>
    </location>
</feature>
<feature type="active site" evidence="9">
    <location>
        <position position="173"/>
    </location>
</feature>
<feature type="binding site" evidence="10">
    <location>
        <position position="74"/>
    </location>
    <ligand>
        <name>Mg(2+)</name>
        <dbReference type="ChEBI" id="CHEBI:18420"/>
        <label>1</label>
    </ligand>
</feature>
<dbReference type="EC" id="3.1.11.2" evidence="3"/>
<sequence>MVTYKEEKHWLTSEEKAREFHKKLIKGEHETLAEDTTPPSVKRKKPKRARHTSPPGGKGDIRTQMECLKIYSNNVNGLNSPSKRKALMSQLIKEKYDIVALQETHILAKHAPHLINKRIGKEFIASDIVKKRGVVIYIKENIPATVQFKDMEGRYIAVLIDMDRQKTLICNIYAPNGPKKHFVNELKKNIMKVNFDHLIILGDFNGVLDVRLDTSNATKNRNYVKSRLIPQNFVKLKEEFDLQDAWRIHNPGVQDYTFFSARHKSWARIDMLWVSNSFCTKIKDIKIHPRDKSDHCPIT</sequence>
<dbReference type="InParanoid" id="A0A803TU80"/>
<organism evidence="14 15">
    <name type="scientific">Anolis carolinensis</name>
    <name type="common">Green anole</name>
    <name type="synonym">American chameleon</name>
    <dbReference type="NCBI Taxonomy" id="28377"/>
    <lineage>
        <taxon>Eukaryota</taxon>
        <taxon>Metazoa</taxon>
        <taxon>Chordata</taxon>
        <taxon>Craniata</taxon>
        <taxon>Vertebrata</taxon>
        <taxon>Euteleostomi</taxon>
        <taxon>Lepidosauria</taxon>
        <taxon>Squamata</taxon>
        <taxon>Bifurcata</taxon>
        <taxon>Unidentata</taxon>
        <taxon>Episquamata</taxon>
        <taxon>Toxicofera</taxon>
        <taxon>Iguania</taxon>
        <taxon>Dactyloidae</taxon>
        <taxon>Anolis</taxon>
    </lineage>
</organism>
<feature type="compositionally biased region" description="Basic residues" evidence="12">
    <location>
        <begin position="41"/>
        <end position="51"/>
    </location>
</feature>
<dbReference type="CDD" id="cd09076">
    <property type="entry name" value="L1-EN"/>
    <property type="match status" value="1"/>
</dbReference>
<dbReference type="PANTHER" id="PTHR22748:SF27">
    <property type="entry name" value="DNA-(APURINIC OR APYRIMIDINIC SITE) ENDONUCLEASE 2"/>
    <property type="match status" value="1"/>
</dbReference>
<feature type="binding site" evidence="10">
    <location>
        <position position="295"/>
    </location>
    <ligand>
        <name>Mg(2+)</name>
        <dbReference type="ChEBI" id="CHEBI:18420"/>
        <label>1</label>
    </ligand>
</feature>
<keyword evidence="15" id="KW-1185">Reference proteome</keyword>
<dbReference type="Proteomes" id="UP000001646">
    <property type="component" value="Chromosome 2"/>
</dbReference>
<reference evidence="14 15" key="1">
    <citation type="submission" date="2009-12" db="EMBL/GenBank/DDBJ databases">
        <title>The Genome Sequence of Anolis carolinensis (Green Anole Lizard).</title>
        <authorList>
            <consortium name="The Genome Sequencing Platform"/>
            <person name="Di Palma F."/>
            <person name="Alfoldi J."/>
            <person name="Heiman D."/>
            <person name="Young S."/>
            <person name="Grabherr M."/>
            <person name="Johnson J."/>
            <person name="Lander E.S."/>
            <person name="Lindblad-Toh K."/>
        </authorList>
    </citation>
    <scope>NUCLEOTIDE SEQUENCE [LARGE SCALE GENOMIC DNA]</scope>
    <source>
        <strain evidence="14 15">JBL SC #1</strain>
    </source>
</reference>
<feature type="domain" description="Endonuclease/exonuclease/phosphatase" evidence="13">
    <location>
        <begin position="74"/>
        <end position="295"/>
    </location>
</feature>
<keyword evidence="8" id="KW-0234">DNA repair</keyword>
<dbReference type="GO" id="GO:0003906">
    <property type="term" value="F:DNA-(apurinic or apyrimidinic site) endonuclease activity"/>
    <property type="evidence" value="ECO:0000318"/>
    <property type="project" value="GO_Central"/>
</dbReference>
<feature type="region of interest" description="Disordered" evidence="12">
    <location>
        <begin position="21"/>
        <end position="60"/>
    </location>
</feature>
<dbReference type="InterPro" id="IPR036691">
    <property type="entry name" value="Endo/exonu/phosph_ase_sf"/>
</dbReference>
<accession>A0A803TU80</accession>
<feature type="site" description="Interaction with DNA substrate" evidence="11">
    <location>
        <position position="295"/>
    </location>
</feature>
<dbReference type="GO" id="GO:0005634">
    <property type="term" value="C:nucleus"/>
    <property type="evidence" value="ECO:0000318"/>
    <property type="project" value="GO_Central"/>
</dbReference>
<dbReference type="GO" id="GO:0008311">
    <property type="term" value="F:double-stranded DNA 3'-5' DNA exonuclease activity"/>
    <property type="evidence" value="ECO:0000318"/>
    <property type="project" value="GO_Central"/>
</dbReference>
<name>A0A803TU80_ANOCA</name>
<evidence type="ECO:0000256" key="1">
    <source>
        <dbReference type="ARBA" id="ARBA00000493"/>
    </source>
</evidence>
<feature type="binding site" evidence="10">
    <location>
        <position position="294"/>
    </location>
    <ligand>
        <name>Mg(2+)</name>
        <dbReference type="ChEBI" id="CHEBI:18420"/>
        <label>1</label>
    </ligand>
</feature>
<dbReference type="SUPFAM" id="SSF56219">
    <property type="entry name" value="DNase I-like"/>
    <property type="match status" value="1"/>
</dbReference>
<comment type="similarity">
    <text evidence="2">Belongs to the DNA repair enzymes AP/ExoA family.</text>
</comment>
<comment type="cofactor">
    <cofactor evidence="10">
        <name>Mg(2+)</name>
        <dbReference type="ChEBI" id="CHEBI:18420"/>
    </cofactor>
    <cofactor evidence="10">
        <name>Mn(2+)</name>
        <dbReference type="ChEBI" id="CHEBI:29035"/>
    </cofactor>
    <text evidence="10">Probably binds two magnesium or manganese ions per subunit.</text>
</comment>
<evidence type="ECO:0000256" key="3">
    <source>
        <dbReference type="ARBA" id="ARBA00012115"/>
    </source>
</evidence>
<keyword evidence="6" id="KW-0378">Hydrolase</keyword>
<dbReference type="AlphaFoldDB" id="A0A803TU80"/>
<evidence type="ECO:0000256" key="5">
    <source>
        <dbReference type="ARBA" id="ARBA00022763"/>
    </source>
</evidence>
<dbReference type="InterPro" id="IPR005135">
    <property type="entry name" value="Endo/exonuclease/phosphatase"/>
</dbReference>
<reference evidence="14" key="3">
    <citation type="submission" date="2025-09" db="UniProtKB">
        <authorList>
            <consortium name="Ensembl"/>
        </authorList>
    </citation>
    <scope>IDENTIFICATION</scope>
</reference>
<feature type="binding site" evidence="10">
    <location>
        <position position="103"/>
    </location>
    <ligand>
        <name>Mg(2+)</name>
        <dbReference type="ChEBI" id="CHEBI:18420"/>
        <label>1</label>
    </ligand>
</feature>
<feature type="binding site" evidence="10">
    <location>
        <position position="203"/>
    </location>
    <ligand>
        <name>Mg(2+)</name>
        <dbReference type="ChEBI" id="CHEBI:18420"/>
        <label>1</label>
    </ligand>
</feature>
<dbReference type="InterPro" id="IPR004808">
    <property type="entry name" value="AP_endonuc_1"/>
</dbReference>
<dbReference type="PANTHER" id="PTHR22748">
    <property type="entry name" value="AP ENDONUCLEASE"/>
    <property type="match status" value="1"/>
</dbReference>
<evidence type="ECO:0000256" key="10">
    <source>
        <dbReference type="PIRSR" id="PIRSR604808-2"/>
    </source>
</evidence>
<evidence type="ECO:0000313" key="15">
    <source>
        <dbReference type="Proteomes" id="UP000001646"/>
    </source>
</evidence>
<keyword evidence="5" id="KW-0227">DNA damage</keyword>
<evidence type="ECO:0000259" key="13">
    <source>
        <dbReference type="Pfam" id="PF03372"/>
    </source>
</evidence>
<keyword evidence="4 10" id="KW-0479">Metal-binding</keyword>
<comment type="catalytic activity">
    <reaction evidence="1">
        <text>Exonucleolytic cleavage in the 3'- to 5'-direction to yield nucleoside 5'-phosphates.</text>
        <dbReference type="EC" id="3.1.11.2"/>
    </reaction>
</comment>
<evidence type="ECO:0000313" key="14">
    <source>
        <dbReference type="Ensembl" id="ENSACAP00000038770.1"/>
    </source>
</evidence>
<evidence type="ECO:0000256" key="7">
    <source>
        <dbReference type="ARBA" id="ARBA00022842"/>
    </source>
</evidence>
<feature type="site" description="Important for catalytic activity" evidence="11">
    <location>
        <position position="270"/>
    </location>
</feature>
<keyword evidence="10" id="KW-0464">Manganese</keyword>
<dbReference type="Pfam" id="PF03372">
    <property type="entry name" value="Exo_endo_phos"/>
    <property type="match status" value="1"/>
</dbReference>
<dbReference type="Ensembl" id="ENSACAT00000039884.1">
    <property type="protein sequence ID" value="ENSACAP00000038770.1"/>
    <property type="gene ID" value="ENSACAG00000035607.1"/>
</dbReference>
<dbReference type="GeneTree" id="ENSGT00960000189322"/>